<feature type="compositionally biased region" description="Acidic residues" evidence="1">
    <location>
        <begin position="656"/>
        <end position="669"/>
    </location>
</feature>
<evidence type="ECO:0000313" key="2">
    <source>
        <dbReference type="EnsemblMetazoa" id="XP_044317774.1"/>
    </source>
</evidence>
<name>A0ABM5JG23_DRORH</name>
<protein>
    <submittedName>
        <fullName evidence="2">Uncharacterized protein</fullName>
    </submittedName>
</protein>
<reference evidence="3" key="1">
    <citation type="journal article" date="2021" name="Elife">
        <title>Highly contiguous assemblies of 101 drosophilid genomes.</title>
        <authorList>
            <person name="Kim B.Y."/>
            <person name="Wang J.R."/>
            <person name="Miller D.E."/>
            <person name="Barmina O."/>
            <person name="Delaney E."/>
            <person name="Thompson A."/>
            <person name="Comeault A.A."/>
            <person name="Peede D."/>
            <person name="D'Agostino E.R."/>
            <person name="Pelaez J."/>
            <person name="Aguilar J.M."/>
            <person name="Haji D."/>
            <person name="Matsunaga T."/>
            <person name="Armstrong E.E."/>
            <person name="Zych M."/>
            <person name="Ogawa Y."/>
            <person name="Stamenkovic-Radak M."/>
            <person name="Jelic M."/>
            <person name="Veselinovic M.S."/>
            <person name="Tanaskovic M."/>
            <person name="Eric P."/>
            <person name="Gao J.J."/>
            <person name="Katoh T.K."/>
            <person name="Toda M.J."/>
            <person name="Watabe H."/>
            <person name="Watada M."/>
            <person name="Davis J.S."/>
            <person name="Moyle L.C."/>
            <person name="Manoli G."/>
            <person name="Bertolini E."/>
            <person name="Kostal V."/>
            <person name="Hawley R.S."/>
            <person name="Takahashi A."/>
            <person name="Jones C.D."/>
            <person name="Price D.K."/>
            <person name="Whiteman N."/>
            <person name="Kopp A."/>
            <person name="Matute D.R."/>
            <person name="Petrov D.A."/>
        </authorList>
    </citation>
    <scope>NUCLEOTIDE SEQUENCE [LARGE SCALE GENOMIC DNA]</scope>
</reference>
<dbReference type="EnsemblMetazoa" id="XM_044461839.1">
    <property type="protein sequence ID" value="XP_044317774.1"/>
    <property type="gene ID" value="LOC108050631"/>
</dbReference>
<dbReference type="GeneID" id="108050631"/>
<keyword evidence="3" id="KW-1185">Reference proteome</keyword>
<sequence>MSAFQKSNICWCNCHPNSYREIQKKIQNYCAVIRKNGLGSANPQNSRELLVHNEQKTTQMDDKDAYEICCKLRKRQREDNIARKRNQPVLFEKRTNLYATPTLIAQRSLPPLTKRPVIVKKIKPRWREEHEVKLQEKDDDQELERQKFISHNLKKREGLDKFHQLFDLNQNQTARRTPEWLKKDSPYYSPSETLKPKSVQEKKKPKLSSAKLEQNLLQQFSKNQRPVKDLKGIRRVETPFGRYQKSEKNREFRSSDLFGPMLKKAGVVIPELHPTLRSRYNLKVATSFEKDQKSAQYTKLFSKMLKGKASKTPELHPLLKSSNRLKVASSTDISKIENSPTQISTKVGAKFSWAFRKMIKKRRQPGTKIFKDLIKDSDVEMPELIPALRSRIQFAEPQEIKKNEEANKTGLKKSALKINLIPNYGLRSSETYRQMKVGKEKKGPTKLFHKMLKGKETIMPELNPILASNYRIKTKNNTSSETWEPFKRRQMSKDHKYIRPYVTKLMDKETEVSGPLEKTVMPKESKVPEHELDVNTSPKPKQPRTRRRKYRSSSTSDFSLMSIRSSRSRQLFLPGRKIHLKKFYYYIKNSKADQNIVSQMNSKHPISYMRSDRSYFYRKSSIPSISNKNMRTGGSVISTTNISNSLLSPRKSREMEQEDEPNDTDELLFDTYPEEYYPDDGLKKSISDMLVGISNKAEKGHKKSSAPKRDKHKPKPSDSYSEDSRSRQSILTMRSVGNEIKSRESQESKYQSLREQVRQSFYMDERAAVQARIQELMKQVAIRKDYRPPKPPRDFMTENILEIPKRPAIKKPEVEKKVKPRRKFPTLKKILTVPEDSASLSNISKRIYNKYFPEALKHLNPSQLHSQRPLRIRRYSDRFWKEQLDRYQSRNLGID</sequence>
<feature type="region of interest" description="Disordered" evidence="1">
    <location>
        <begin position="182"/>
        <end position="205"/>
    </location>
</feature>
<feature type="compositionally biased region" description="Basic residues" evidence="1">
    <location>
        <begin position="699"/>
        <end position="714"/>
    </location>
</feature>
<feature type="compositionally biased region" description="Basic and acidic residues" evidence="1">
    <location>
        <begin position="520"/>
        <end position="533"/>
    </location>
</feature>
<feature type="region of interest" description="Disordered" evidence="1">
    <location>
        <begin position="509"/>
        <end position="559"/>
    </location>
</feature>
<evidence type="ECO:0000256" key="1">
    <source>
        <dbReference type="SAM" id="MobiDB-lite"/>
    </source>
</evidence>
<feature type="compositionally biased region" description="Polar residues" evidence="1">
    <location>
        <begin position="627"/>
        <end position="647"/>
    </location>
</feature>
<proteinExistence type="predicted"/>
<reference evidence="2" key="2">
    <citation type="submission" date="2025-05" db="UniProtKB">
        <authorList>
            <consortium name="EnsemblMetazoa"/>
        </authorList>
    </citation>
    <scope>IDENTIFICATION</scope>
</reference>
<dbReference type="Proteomes" id="UP001652680">
    <property type="component" value="Unassembled WGS sequence"/>
</dbReference>
<dbReference type="RefSeq" id="XP_044317774.1">
    <property type="nucleotide sequence ID" value="XM_044461839.1"/>
</dbReference>
<feature type="compositionally biased region" description="Basic residues" evidence="1">
    <location>
        <begin position="541"/>
        <end position="551"/>
    </location>
</feature>
<feature type="region of interest" description="Disordered" evidence="1">
    <location>
        <begin position="627"/>
        <end position="669"/>
    </location>
</feature>
<evidence type="ECO:0000313" key="3">
    <source>
        <dbReference type="Proteomes" id="UP001652680"/>
    </source>
</evidence>
<accession>A0ABM5JG23</accession>
<organism evidence="2 3">
    <name type="scientific">Drosophila rhopaloa</name>
    <name type="common">Fruit fly</name>
    <dbReference type="NCBI Taxonomy" id="1041015"/>
    <lineage>
        <taxon>Eukaryota</taxon>
        <taxon>Metazoa</taxon>
        <taxon>Ecdysozoa</taxon>
        <taxon>Arthropoda</taxon>
        <taxon>Hexapoda</taxon>
        <taxon>Insecta</taxon>
        <taxon>Pterygota</taxon>
        <taxon>Neoptera</taxon>
        <taxon>Endopterygota</taxon>
        <taxon>Diptera</taxon>
        <taxon>Brachycera</taxon>
        <taxon>Muscomorpha</taxon>
        <taxon>Ephydroidea</taxon>
        <taxon>Drosophilidae</taxon>
        <taxon>Drosophila</taxon>
        <taxon>Sophophora</taxon>
    </lineage>
</organism>
<feature type="region of interest" description="Disordered" evidence="1">
    <location>
        <begin position="696"/>
        <end position="749"/>
    </location>
</feature>